<evidence type="ECO:0000313" key="2">
    <source>
        <dbReference type="Proteomes" id="UP000342300"/>
    </source>
</evidence>
<comment type="caution">
    <text evidence="1">The sequence shown here is derived from an EMBL/GenBank/DDBJ whole genome shotgun (WGS) entry which is preliminary data.</text>
</comment>
<evidence type="ECO:0000313" key="1">
    <source>
        <dbReference type="EMBL" id="MQM29859.1"/>
    </source>
</evidence>
<gene>
    <name evidence="1" type="ORF">CRU78_04615</name>
</gene>
<accession>A0A6A7RRB4</accession>
<sequence>MEQRATSSGPQPESPIGRWAVALLVEFASPRVQQSAPQRHAMRQITCCQSIWSLLEKPAYGIDLIAHIGKPHRAIRRISPSQIFFGRDAQRRTGHVNLGHRLQDA</sequence>
<organism evidence="1 2">
    <name type="scientific">Candidatus Accumulibacter phosphatis</name>
    <dbReference type="NCBI Taxonomy" id="327160"/>
    <lineage>
        <taxon>Bacteria</taxon>
        <taxon>Pseudomonadati</taxon>
        <taxon>Pseudomonadota</taxon>
        <taxon>Betaproteobacteria</taxon>
        <taxon>Candidatus Accumulibacter</taxon>
    </lineage>
</organism>
<reference evidence="1 2" key="1">
    <citation type="submission" date="2017-09" db="EMBL/GenBank/DDBJ databases">
        <title>Metagenomic Analysis Reveals Denitrifying Candidatus Accumulibacter and Flanking Population as a Source of N2O.</title>
        <authorList>
            <person name="Gao H."/>
            <person name="Mao Y."/>
            <person name="Zhao X."/>
            <person name="Liu W.-T."/>
            <person name="Zhang T."/>
            <person name="Wells G."/>
        </authorList>
    </citation>
    <scope>NUCLEOTIDE SEQUENCE [LARGE SCALE GENOMIC DNA]</scope>
    <source>
        <strain evidence="1">CANDO_2_IC</strain>
    </source>
</reference>
<protein>
    <submittedName>
        <fullName evidence="1">Uncharacterized protein</fullName>
    </submittedName>
</protein>
<proteinExistence type="predicted"/>
<dbReference type="AlphaFoldDB" id="A0A6A7RRB4"/>
<name>A0A6A7RRB4_9PROT</name>
<dbReference type="EMBL" id="PDHS01000097">
    <property type="protein sequence ID" value="MQM29859.1"/>
    <property type="molecule type" value="Genomic_DNA"/>
</dbReference>
<dbReference type="Proteomes" id="UP000342300">
    <property type="component" value="Unassembled WGS sequence"/>
</dbReference>